<dbReference type="eggNOG" id="ENOG502QTQN">
    <property type="taxonomic scope" value="Eukaryota"/>
</dbReference>
<dbReference type="KEGG" id="mbe:MBM_08312"/>
<feature type="compositionally biased region" description="Polar residues" evidence="2">
    <location>
        <begin position="210"/>
        <end position="224"/>
    </location>
</feature>
<comment type="similarity">
    <text evidence="1">Belongs to the arrestin family. PalF/RIM8 subfamily.</text>
</comment>
<feature type="region of interest" description="Disordered" evidence="2">
    <location>
        <begin position="150"/>
        <end position="278"/>
    </location>
</feature>
<dbReference type="InterPro" id="IPR050357">
    <property type="entry name" value="Arrestin_domain-protein"/>
</dbReference>
<dbReference type="PANTHER" id="PTHR11188:SF161">
    <property type="entry name" value="PH-RESPONSE REGULATOR PROTEIN PALF_RIM8"/>
    <property type="match status" value="1"/>
</dbReference>
<evidence type="ECO:0000256" key="2">
    <source>
        <dbReference type="SAM" id="MobiDB-lite"/>
    </source>
</evidence>
<dbReference type="Proteomes" id="UP000006753">
    <property type="component" value="Unassembled WGS sequence"/>
</dbReference>
<feature type="compositionally biased region" description="Low complexity" evidence="2">
    <location>
        <begin position="234"/>
        <end position="253"/>
    </location>
</feature>
<dbReference type="OrthoDB" id="7785529at2759"/>
<dbReference type="SMART" id="SM01017">
    <property type="entry name" value="Arrestin_C"/>
    <property type="match status" value="1"/>
</dbReference>
<organism evidence="4 5">
    <name type="scientific">Marssonina brunnea f. sp. multigermtubi (strain MB_m1)</name>
    <name type="common">Marssonina leaf spot fungus</name>
    <dbReference type="NCBI Taxonomy" id="1072389"/>
    <lineage>
        <taxon>Eukaryota</taxon>
        <taxon>Fungi</taxon>
        <taxon>Dikarya</taxon>
        <taxon>Ascomycota</taxon>
        <taxon>Pezizomycotina</taxon>
        <taxon>Leotiomycetes</taxon>
        <taxon>Helotiales</taxon>
        <taxon>Drepanopezizaceae</taxon>
        <taxon>Drepanopeziza</taxon>
    </lineage>
</organism>
<dbReference type="GO" id="GO:0030674">
    <property type="term" value="F:protein-macromolecule adaptor activity"/>
    <property type="evidence" value="ECO:0007669"/>
    <property type="project" value="TreeGrafter"/>
</dbReference>
<dbReference type="Gene3D" id="2.60.40.640">
    <property type="match status" value="2"/>
</dbReference>
<feature type="compositionally biased region" description="Low complexity" evidence="2">
    <location>
        <begin position="670"/>
        <end position="685"/>
    </location>
</feature>
<feature type="compositionally biased region" description="Basic and acidic residues" evidence="2">
    <location>
        <begin position="267"/>
        <end position="278"/>
    </location>
</feature>
<evidence type="ECO:0000313" key="5">
    <source>
        <dbReference type="Proteomes" id="UP000006753"/>
    </source>
</evidence>
<dbReference type="GO" id="GO:0031625">
    <property type="term" value="F:ubiquitin protein ligase binding"/>
    <property type="evidence" value="ECO:0007669"/>
    <property type="project" value="TreeGrafter"/>
</dbReference>
<dbReference type="GO" id="GO:0005829">
    <property type="term" value="C:cytosol"/>
    <property type="evidence" value="ECO:0007669"/>
    <property type="project" value="TreeGrafter"/>
</dbReference>
<feature type="compositionally biased region" description="Basic and acidic residues" evidence="2">
    <location>
        <begin position="601"/>
        <end position="614"/>
    </location>
</feature>
<accession>K1XMA7</accession>
<dbReference type="InParanoid" id="K1XMA7"/>
<dbReference type="GO" id="GO:0005886">
    <property type="term" value="C:plasma membrane"/>
    <property type="evidence" value="ECO:0007669"/>
    <property type="project" value="TreeGrafter"/>
</dbReference>
<gene>
    <name evidence="4" type="ORF">MBM_08312</name>
</gene>
<dbReference type="STRING" id="1072389.K1XMA7"/>
<keyword evidence="5" id="KW-1185">Reference proteome</keyword>
<feature type="compositionally biased region" description="Basic and acidic residues" evidence="2">
    <location>
        <begin position="696"/>
        <end position="709"/>
    </location>
</feature>
<feature type="domain" description="Arrestin C-terminal-like" evidence="3">
    <location>
        <begin position="279"/>
        <end position="441"/>
    </location>
</feature>
<proteinExistence type="inferred from homology"/>
<dbReference type="EMBL" id="JH921449">
    <property type="protein sequence ID" value="EKD13594.1"/>
    <property type="molecule type" value="Genomic_DNA"/>
</dbReference>
<dbReference type="Pfam" id="PF00339">
    <property type="entry name" value="Arrestin_N"/>
    <property type="match status" value="1"/>
</dbReference>
<protein>
    <submittedName>
        <fullName evidence="4">Arrestin domain-containing protein</fullName>
    </submittedName>
</protein>
<evidence type="ECO:0000313" key="4">
    <source>
        <dbReference type="EMBL" id="EKD13594.1"/>
    </source>
</evidence>
<dbReference type="OMA" id="CLHGYAK"/>
<dbReference type="FunCoup" id="K1XMA7">
    <property type="interactions" value="20"/>
</dbReference>
<feature type="compositionally biased region" description="Polar residues" evidence="2">
    <location>
        <begin position="620"/>
        <end position="631"/>
    </location>
</feature>
<dbReference type="InterPro" id="IPR011022">
    <property type="entry name" value="Arrestin_C-like"/>
</dbReference>
<dbReference type="AlphaFoldDB" id="K1XMA7"/>
<dbReference type="Pfam" id="PF02752">
    <property type="entry name" value="Arrestin_C"/>
    <property type="match status" value="1"/>
</dbReference>
<dbReference type="SUPFAM" id="SSF81296">
    <property type="entry name" value="E set domains"/>
    <property type="match status" value="1"/>
</dbReference>
<dbReference type="InterPro" id="IPR014756">
    <property type="entry name" value="Ig_E-set"/>
</dbReference>
<sequence>MCANVTPSTPTSLSPLPSTIGRSLLSRITAPLKSRTRNLTEFHIRPDEPHRKYSPGDVVRGAVVLTVVKPIRLTHLTVCLHGYVRVFKSPNGANDPFNFELEFPKKRLPSSVDFERGTITYLITSTITRPTSITPTSSCDQKLSLVETVDIGPMQPPKPQKISLEPISRRVRRRKTAKSKENGSHENTEQGASSGSDAPRVPTSPLPDDSASQCGSADQQNVSPRSPVPSDIQSTVSAGNSGGSTVSSSTGLSFRLGTAPASTRSTQEGRRDSSKLSLEDQTITATIELLKSGCLPGDNLPLKISIRHTKPLKSMHGIIITFYRQGRIDSAPPLYLFADIKGKEAERLKHEEYYPKSKTGLGGLSLSSAGSSSMFRKDLSQTFAPILVDPTTLTAVVNASVRVPEDVFPTICGVPGQMITFKYHVEVVVDMGGKLAGQQRHVPRVGAVALPSSTFSAGPPRDVNPNILAAWGGSIVDTANIRREKSVVECRFEVVVGTKDTARKRLRGNSFVRRPTLDPSDEPVSTREPIYEESVAAVDQHNPRQAPHPYPYYDRPPDHPHPDPQSGYFVHKDYDFQDCYPPLRHDQIHVPPPDMQADGAVGEKERLRRHEERLLPSQPPTDESGPSSSRTVVPPLAPSVPPTDDEEDLYGPDDATSQEASRGLLPPGFLAPAESASGASAPSLADFGPAASANQNEDKQELERRRLMDEASAPPVFTADEDDDAGEGSSSRSQHEPSAPPILDDHEYGHHYSHHILPESSFRLEMLPKYER</sequence>
<dbReference type="InterPro" id="IPR014752">
    <property type="entry name" value="Arrestin-like_C"/>
</dbReference>
<dbReference type="PANTHER" id="PTHR11188">
    <property type="entry name" value="ARRESTIN DOMAIN CONTAINING PROTEIN"/>
    <property type="match status" value="1"/>
</dbReference>
<reference evidence="4 5" key="1">
    <citation type="journal article" date="2012" name="BMC Genomics">
        <title>Sequencing the genome of Marssonina brunnea reveals fungus-poplar co-evolution.</title>
        <authorList>
            <person name="Zhu S."/>
            <person name="Cao Y.-Z."/>
            <person name="Jiang C."/>
            <person name="Tan B.-Y."/>
            <person name="Wang Z."/>
            <person name="Feng S."/>
            <person name="Zhang L."/>
            <person name="Su X.-H."/>
            <person name="Brejova B."/>
            <person name="Vinar T."/>
            <person name="Xu M."/>
            <person name="Wang M.-X."/>
            <person name="Zhang S.-G."/>
            <person name="Huang M.-R."/>
            <person name="Wu R."/>
            <person name="Zhou Y."/>
        </authorList>
    </citation>
    <scope>NUCLEOTIDE SEQUENCE [LARGE SCALE GENOMIC DNA]</scope>
    <source>
        <strain evidence="4 5">MB_m1</strain>
    </source>
</reference>
<evidence type="ECO:0000259" key="3">
    <source>
        <dbReference type="SMART" id="SM01017"/>
    </source>
</evidence>
<name>K1XMA7_MARBU</name>
<dbReference type="GO" id="GO:0070086">
    <property type="term" value="P:ubiquitin-dependent endocytosis"/>
    <property type="evidence" value="ECO:0007669"/>
    <property type="project" value="TreeGrafter"/>
</dbReference>
<dbReference type="InterPro" id="IPR011021">
    <property type="entry name" value="Arrestin-like_N"/>
</dbReference>
<dbReference type="HOGENOM" id="CLU_006001_0_0_1"/>
<evidence type="ECO:0000256" key="1">
    <source>
        <dbReference type="ARBA" id="ARBA00037950"/>
    </source>
</evidence>
<feature type="compositionally biased region" description="Basic and acidic residues" evidence="2">
    <location>
        <begin position="178"/>
        <end position="188"/>
    </location>
</feature>
<feature type="region of interest" description="Disordered" evidence="2">
    <location>
        <begin position="536"/>
        <end position="752"/>
    </location>
</feature>